<feature type="transmembrane region" description="Helical" evidence="1">
    <location>
        <begin position="83"/>
        <end position="104"/>
    </location>
</feature>
<organism evidence="2 3">
    <name type="scientific">Abditibacterium utsteinense</name>
    <dbReference type="NCBI Taxonomy" id="1960156"/>
    <lineage>
        <taxon>Bacteria</taxon>
        <taxon>Pseudomonadati</taxon>
        <taxon>Abditibacteriota</taxon>
        <taxon>Abditibacteriia</taxon>
        <taxon>Abditibacteriales</taxon>
        <taxon>Abditibacteriaceae</taxon>
        <taxon>Abditibacterium</taxon>
    </lineage>
</organism>
<name>A0A2S8SS40_9BACT</name>
<evidence type="ECO:0000313" key="3">
    <source>
        <dbReference type="Proteomes" id="UP000237684"/>
    </source>
</evidence>
<dbReference type="AlphaFoldDB" id="A0A2S8SS40"/>
<reference evidence="2 3" key="1">
    <citation type="journal article" date="2018" name="Syst. Appl. Microbiol.">
        <title>Abditibacterium utsteinense sp. nov., the first cultivated member of candidate phylum FBP, isolated from ice-free Antarctic soil samples.</title>
        <authorList>
            <person name="Tahon G."/>
            <person name="Tytgat B."/>
            <person name="Lebbe L."/>
            <person name="Carlier A."/>
            <person name="Willems A."/>
        </authorList>
    </citation>
    <scope>NUCLEOTIDE SEQUENCE [LARGE SCALE GENOMIC DNA]</scope>
    <source>
        <strain evidence="2 3">LMG 29911</strain>
    </source>
</reference>
<evidence type="ECO:0000256" key="1">
    <source>
        <dbReference type="SAM" id="Phobius"/>
    </source>
</evidence>
<feature type="transmembrane region" description="Helical" evidence="1">
    <location>
        <begin position="110"/>
        <end position="129"/>
    </location>
</feature>
<dbReference type="InParanoid" id="A0A2S8SS40"/>
<proteinExistence type="predicted"/>
<comment type="caution">
    <text evidence="2">The sequence shown here is derived from an EMBL/GenBank/DDBJ whole genome shotgun (WGS) entry which is preliminary data.</text>
</comment>
<keyword evidence="1" id="KW-1133">Transmembrane helix</keyword>
<accession>A0A2S8SS40</accession>
<dbReference type="Proteomes" id="UP000237684">
    <property type="component" value="Unassembled WGS sequence"/>
</dbReference>
<keyword evidence="1" id="KW-0812">Transmembrane</keyword>
<gene>
    <name evidence="2" type="ORF">B1R32_11098</name>
</gene>
<dbReference type="EMBL" id="NIGF01000010">
    <property type="protein sequence ID" value="PQV63632.1"/>
    <property type="molecule type" value="Genomic_DNA"/>
</dbReference>
<sequence>MLPDLYKVYPEKIISKHHLILCFINFHHISNITNMKLVFRFLLRVGLRFPIASSLFLSDAQCRPRGPGPELKMAKHGFLLRKLGMAFCGIGLGMMCFFVAALAATNVPIWFAWGYKFVAYGFCPVWPLARF</sequence>
<evidence type="ECO:0000313" key="2">
    <source>
        <dbReference type="EMBL" id="PQV63632.1"/>
    </source>
</evidence>
<protein>
    <submittedName>
        <fullName evidence="2">Uncharacterized protein</fullName>
    </submittedName>
</protein>
<keyword evidence="1" id="KW-0472">Membrane</keyword>
<keyword evidence="3" id="KW-1185">Reference proteome</keyword>